<feature type="chain" id="PRO_5037895202" description="GLPGLI family protein" evidence="1">
    <location>
        <begin position="19"/>
        <end position="246"/>
    </location>
</feature>
<dbReference type="NCBIfam" id="TIGR01200">
    <property type="entry name" value="GLPGLI"/>
    <property type="match status" value="1"/>
</dbReference>
<proteinExistence type="predicted"/>
<dbReference type="RefSeq" id="WP_188957108.1">
    <property type="nucleotide sequence ID" value="NZ_BMIB01000005.1"/>
</dbReference>
<sequence>MKLIIALLLCLFLTQAFSQQGTYVTAGRIEFEKKVNSHALLAGEEDNDWYSLMKKTMPQFRITYYNLLFRNDSTLYMPGRENLNNGNSGFMTTADENIVFSDLSRSQYVAAKLIFDEKFLIKDSTRQIKWKITSETRNIAGFDCRRANALIMDSIYVVAFYTDMIIPPGGPEGFNGLPGMIMGVALPHEHVSWFATKVFAEEVKTTDFKIPAKGKAVTNKTLFDQLQGRLGDWGKWAKRNIVAAML</sequence>
<keyword evidence="3" id="KW-1185">Reference proteome</keyword>
<reference evidence="2" key="2">
    <citation type="submission" date="2020-09" db="EMBL/GenBank/DDBJ databases">
        <authorList>
            <person name="Sun Q."/>
            <person name="Zhou Y."/>
        </authorList>
    </citation>
    <scope>NUCLEOTIDE SEQUENCE</scope>
    <source>
        <strain evidence="2">CGMCC 1.15290</strain>
    </source>
</reference>
<evidence type="ECO:0000313" key="3">
    <source>
        <dbReference type="Proteomes" id="UP000627292"/>
    </source>
</evidence>
<protein>
    <recommendedName>
        <fullName evidence="4">GLPGLI family protein</fullName>
    </recommendedName>
</protein>
<organism evidence="2 3">
    <name type="scientific">Filimonas zeae</name>
    <dbReference type="NCBI Taxonomy" id="1737353"/>
    <lineage>
        <taxon>Bacteria</taxon>
        <taxon>Pseudomonadati</taxon>
        <taxon>Bacteroidota</taxon>
        <taxon>Chitinophagia</taxon>
        <taxon>Chitinophagales</taxon>
        <taxon>Chitinophagaceae</taxon>
        <taxon>Filimonas</taxon>
    </lineage>
</organism>
<name>A0A917N057_9BACT</name>
<dbReference type="AlphaFoldDB" id="A0A917N057"/>
<dbReference type="EMBL" id="BMIB01000005">
    <property type="protein sequence ID" value="GGH78792.1"/>
    <property type="molecule type" value="Genomic_DNA"/>
</dbReference>
<evidence type="ECO:0000256" key="1">
    <source>
        <dbReference type="SAM" id="SignalP"/>
    </source>
</evidence>
<dbReference type="Proteomes" id="UP000627292">
    <property type="component" value="Unassembled WGS sequence"/>
</dbReference>
<reference evidence="2" key="1">
    <citation type="journal article" date="2014" name="Int. J. Syst. Evol. Microbiol.">
        <title>Complete genome sequence of Corynebacterium casei LMG S-19264T (=DSM 44701T), isolated from a smear-ripened cheese.</title>
        <authorList>
            <consortium name="US DOE Joint Genome Institute (JGI-PGF)"/>
            <person name="Walter F."/>
            <person name="Albersmeier A."/>
            <person name="Kalinowski J."/>
            <person name="Ruckert C."/>
        </authorList>
    </citation>
    <scope>NUCLEOTIDE SEQUENCE</scope>
    <source>
        <strain evidence="2">CGMCC 1.15290</strain>
    </source>
</reference>
<dbReference type="InterPro" id="IPR005901">
    <property type="entry name" value="GLPGLI"/>
</dbReference>
<comment type="caution">
    <text evidence="2">The sequence shown here is derived from an EMBL/GenBank/DDBJ whole genome shotgun (WGS) entry which is preliminary data.</text>
</comment>
<evidence type="ECO:0008006" key="4">
    <source>
        <dbReference type="Google" id="ProtNLM"/>
    </source>
</evidence>
<accession>A0A917N057</accession>
<evidence type="ECO:0000313" key="2">
    <source>
        <dbReference type="EMBL" id="GGH78792.1"/>
    </source>
</evidence>
<gene>
    <name evidence="2" type="ORF">GCM10011379_47180</name>
</gene>
<keyword evidence="1" id="KW-0732">Signal</keyword>
<feature type="signal peptide" evidence="1">
    <location>
        <begin position="1"/>
        <end position="18"/>
    </location>
</feature>